<evidence type="ECO:0000256" key="1">
    <source>
        <dbReference type="SAM" id="MobiDB-lite"/>
    </source>
</evidence>
<keyword evidence="3" id="KW-1185">Reference proteome</keyword>
<feature type="region of interest" description="Disordered" evidence="1">
    <location>
        <begin position="145"/>
        <end position="188"/>
    </location>
</feature>
<dbReference type="PANTHER" id="PTHR47326:SF1">
    <property type="entry name" value="HTH PSQ-TYPE DOMAIN-CONTAINING PROTEIN"/>
    <property type="match status" value="1"/>
</dbReference>
<dbReference type="EMBL" id="BGPR01000104">
    <property type="protein sequence ID" value="GBL94649.1"/>
    <property type="molecule type" value="Genomic_DNA"/>
</dbReference>
<comment type="caution">
    <text evidence="2">The sequence shown here is derived from an EMBL/GenBank/DDBJ whole genome shotgun (WGS) entry which is preliminary data.</text>
</comment>
<gene>
    <name evidence="2" type="ORF">AVEN_83968_1</name>
</gene>
<evidence type="ECO:0000313" key="2">
    <source>
        <dbReference type="EMBL" id="GBL94649.1"/>
    </source>
</evidence>
<dbReference type="InterPro" id="IPR036397">
    <property type="entry name" value="RNaseH_sf"/>
</dbReference>
<dbReference type="PANTHER" id="PTHR47326">
    <property type="entry name" value="TRANSPOSABLE ELEMENT TC3 TRANSPOSASE-LIKE PROTEIN"/>
    <property type="match status" value="1"/>
</dbReference>
<organism evidence="2 3">
    <name type="scientific">Araneus ventricosus</name>
    <name type="common">Orbweaver spider</name>
    <name type="synonym">Epeira ventricosa</name>
    <dbReference type="NCBI Taxonomy" id="182803"/>
    <lineage>
        <taxon>Eukaryota</taxon>
        <taxon>Metazoa</taxon>
        <taxon>Ecdysozoa</taxon>
        <taxon>Arthropoda</taxon>
        <taxon>Chelicerata</taxon>
        <taxon>Arachnida</taxon>
        <taxon>Araneae</taxon>
        <taxon>Araneomorphae</taxon>
        <taxon>Entelegynae</taxon>
        <taxon>Araneoidea</taxon>
        <taxon>Araneidae</taxon>
        <taxon>Araneus</taxon>
    </lineage>
</organism>
<protein>
    <submittedName>
        <fullName evidence="2">Uncharacterized protein</fullName>
    </submittedName>
</protein>
<reference evidence="2 3" key="1">
    <citation type="journal article" date="2019" name="Sci. Rep.">
        <title>Orb-weaving spider Araneus ventricosus genome elucidates the spidroin gene catalogue.</title>
        <authorList>
            <person name="Kono N."/>
            <person name="Nakamura H."/>
            <person name="Ohtoshi R."/>
            <person name="Moran D.A.P."/>
            <person name="Shinohara A."/>
            <person name="Yoshida Y."/>
            <person name="Fujiwara M."/>
            <person name="Mori M."/>
            <person name="Tomita M."/>
            <person name="Arakawa K."/>
        </authorList>
    </citation>
    <scope>NUCLEOTIDE SEQUENCE [LARGE SCALE GENOMIC DNA]</scope>
</reference>
<evidence type="ECO:0000313" key="3">
    <source>
        <dbReference type="Proteomes" id="UP000499080"/>
    </source>
</evidence>
<accession>A0A4Y2BSI7</accession>
<feature type="compositionally biased region" description="Low complexity" evidence="1">
    <location>
        <begin position="145"/>
        <end position="154"/>
    </location>
</feature>
<sequence length="188" mass="21264">MHIWLFSAPEHDGEPAHRTSSVTQYQVEEFGKQIIGYGGFQEWPPRSLDLTPMYFFLWRYLKQQCRSKLSVQTVRGSRKQNPSPNYIEIHARERYPGHGGLMVRSRPRDRRVAGSKPDSTKYPPCMGPVASQIIRSGQMSSRWRGAGAWRRGASPAQVPYLSSDCGSKLRGSSLNSPRVASKQDVNIN</sequence>
<feature type="region of interest" description="Disordered" evidence="1">
    <location>
        <begin position="97"/>
        <end position="127"/>
    </location>
</feature>
<name>A0A4Y2BSI7_ARAVE</name>
<dbReference type="Proteomes" id="UP000499080">
    <property type="component" value="Unassembled WGS sequence"/>
</dbReference>
<proteinExistence type="predicted"/>
<feature type="compositionally biased region" description="Polar residues" evidence="1">
    <location>
        <begin position="170"/>
        <end position="188"/>
    </location>
</feature>
<dbReference type="GO" id="GO:0003676">
    <property type="term" value="F:nucleic acid binding"/>
    <property type="evidence" value="ECO:0007669"/>
    <property type="project" value="InterPro"/>
</dbReference>
<dbReference type="AlphaFoldDB" id="A0A4Y2BSI7"/>
<dbReference type="Gene3D" id="3.30.420.10">
    <property type="entry name" value="Ribonuclease H-like superfamily/Ribonuclease H"/>
    <property type="match status" value="1"/>
</dbReference>